<proteinExistence type="predicted"/>
<dbReference type="SUPFAM" id="SSF51658">
    <property type="entry name" value="Xylose isomerase-like"/>
    <property type="match status" value="1"/>
</dbReference>
<name>A0ABP4WLY7_9MICO</name>
<dbReference type="EMBL" id="BAAAPN010000043">
    <property type="protein sequence ID" value="GAA1757855.1"/>
    <property type="molecule type" value="Genomic_DNA"/>
</dbReference>
<dbReference type="PANTHER" id="PTHR12110">
    <property type="entry name" value="HYDROXYPYRUVATE ISOMERASE"/>
    <property type="match status" value="1"/>
</dbReference>
<organism evidence="4 5">
    <name type="scientific">Nostocoides vanveenii</name>
    <dbReference type="NCBI Taxonomy" id="330835"/>
    <lineage>
        <taxon>Bacteria</taxon>
        <taxon>Bacillati</taxon>
        <taxon>Actinomycetota</taxon>
        <taxon>Actinomycetes</taxon>
        <taxon>Micrococcales</taxon>
        <taxon>Intrasporangiaceae</taxon>
        <taxon>Nostocoides</taxon>
    </lineage>
</organism>
<dbReference type="PANTHER" id="PTHR12110:SF47">
    <property type="match status" value="1"/>
</dbReference>
<dbReference type="Proteomes" id="UP001501475">
    <property type="component" value="Unassembled WGS sequence"/>
</dbReference>
<dbReference type="RefSeq" id="WP_344064709.1">
    <property type="nucleotide sequence ID" value="NZ_BAAAPN010000043.1"/>
</dbReference>
<dbReference type="InterPro" id="IPR050312">
    <property type="entry name" value="IolE/XylAMocC-like"/>
</dbReference>
<gene>
    <name evidence="4" type="ORF">GCM10009810_16670</name>
</gene>
<protein>
    <recommendedName>
        <fullName evidence="3">Xylose isomerase-like TIM barrel domain-containing protein</fullName>
    </recommendedName>
</protein>
<evidence type="ECO:0000259" key="3">
    <source>
        <dbReference type="Pfam" id="PF01261"/>
    </source>
</evidence>
<evidence type="ECO:0000313" key="4">
    <source>
        <dbReference type="EMBL" id="GAA1757855.1"/>
    </source>
</evidence>
<feature type="domain" description="Xylose isomerase-like TIM barrel" evidence="3">
    <location>
        <begin position="23"/>
        <end position="252"/>
    </location>
</feature>
<dbReference type="InterPro" id="IPR013022">
    <property type="entry name" value="Xyl_isomerase-like_TIM-brl"/>
</dbReference>
<dbReference type="Pfam" id="PF01261">
    <property type="entry name" value="AP_endonuc_2"/>
    <property type="match status" value="1"/>
</dbReference>
<dbReference type="Gene3D" id="3.20.20.150">
    <property type="entry name" value="Divalent-metal-dependent TIM barrel enzymes"/>
    <property type="match status" value="1"/>
</dbReference>
<dbReference type="InterPro" id="IPR036237">
    <property type="entry name" value="Xyl_isomerase-like_sf"/>
</dbReference>
<feature type="compositionally biased region" description="Basic residues" evidence="2">
    <location>
        <begin position="304"/>
        <end position="315"/>
    </location>
</feature>
<evidence type="ECO:0000256" key="2">
    <source>
        <dbReference type="SAM" id="MobiDB-lite"/>
    </source>
</evidence>
<evidence type="ECO:0000256" key="1">
    <source>
        <dbReference type="ARBA" id="ARBA00023277"/>
    </source>
</evidence>
<feature type="compositionally biased region" description="Low complexity" evidence="2">
    <location>
        <begin position="316"/>
        <end position="336"/>
    </location>
</feature>
<feature type="compositionally biased region" description="Basic residues" evidence="2">
    <location>
        <begin position="338"/>
        <end position="347"/>
    </location>
</feature>
<accession>A0ABP4WLY7</accession>
<keyword evidence="5" id="KW-1185">Reference proteome</keyword>
<sequence length="347" mass="37038">MPDRPVVALSSASVYPESTASAFALASRLGYDGVEVMVMPDPVSREAGALARLSELHGLPIVAIHAPTLLLTQRIWGPDPWTKVDRSIELAQEVGASVVVVHPPFRWQKGYAETFVQGVAARESTSGITIAVENMYPWRARQREVLAYLPHWDPTPQPFRHVTLDLSHTATAGSDAMAMTRELGSRLTHLHLADGLGGPMDEHLVPGRGNQPCAEVLEHLVADAFAGSVVVEVSTRRLDPHARAGDLAEALAFARLHLDPPERSAAAAAVHEPTAVDLARIDARAEAGVVGVTADASEIDGAPGRKRPTRARAPRAARATKPARTARAPKAAAPPKSCRPKPPRSES</sequence>
<reference evidence="5" key="1">
    <citation type="journal article" date="2019" name="Int. J. Syst. Evol. Microbiol.">
        <title>The Global Catalogue of Microorganisms (GCM) 10K type strain sequencing project: providing services to taxonomists for standard genome sequencing and annotation.</title>
        <authorList>
            <consortium name="The Broad Institute Genomics Platform"/>
            <consortium name="The Broad Institute Genome Sequencing Center for Infectious Disease"/>
            <person name="Wu L."/>
            <person name="Ma J."/>
        </authorList>
    </citation>
    <scope>NUCLEOTIDE SEQUENCE [LARGE SCALE GENOMIC DNA]</scope>
    <source>
        <strain evidence="5">JCM 15591</strain>
    </source>
</reference>
<comment type="caution">
    <text evidence="4">The sequence shown here is derived from an EMBL/GenBank/DDBJ whole genome shotgun (WGS) entry which is preliminary data.</text>
</comment>
<feature type="region of interest" description="Disordered" evidence="2">
    <location>
        <begin position="298"/>
        <end position="347"/>
    </location>
</feature>
<keyword evidence="1" id="KW-0119">Carbohydrate metabolism</keyword>
<evidence type="ECO:0000313" key="5">
    <source>
        <dbReference type="Proteomes" id="UP001501475"/>
    </source>
</evidence>